<dbReference type="Proteomes" id="UP000694580">
    <property type="component" value="Chromosome 8"/>
</dbReference>
<organism evidence="4 5">
    <name type="scientific">Denticeps clupeoides</name>
    <name type="common">denticle herring</name>
    <dbReference type="NCBI Taxonomy" id="299321"/>
    <lineage>
        <taxon>Eukaryota</taxon>
        <taxon>Metazoa</taxon>
        <taxon>Chordata</taxon>
        <taxon>Craniata</taxon>
        <taxon>Vertebrata</taxon>
        <taxon>Euteleostomi</taxon>
        <taxon>Actinopterygii</taxon>
        <taxon>Neopterygii</taxon>
        <taxon>Teleostei</taxon>
        <taxon>Clupei</taxon>
        <taxon>Clupeiformes</taxon>
        <taxon>Denticipitoidei</taxon>
        <taxon>Denticipitidae</taxon>
        <taxon>Denticeps</taxon>
    </lineage>
</organism>
<reference evidence="4" key="3">
    <citation type="submission" date="2025-09" db="UniProtKB">
        <authorList>
            <consortium name="Ensembl"/>
        </authorList>
    </citation>
    <scope>IDENTIFICATION</scope>
</reference>
<reference evidence="4 5" key="1">
    <citation type="submission" date="2020-06" db="EMBL/GenBank/DDBJ databases">
        <authorList>
            <consortium name="Wellcome Sanger Institute Data Sharing"/>
        </authorList>
    </citation>
    <scope>NUCLEOTIDE SEQUENCE [LARGE SCALE GENOMIC DNA]</scope>
</reference>
<name>A0AAY4BN46_9TELE</name>
<gene>
    <name evidence="4" type="primary">OCIAD2</name>
</gene>
<keyword evidence="2" id="KW-1133">Transmembrane helix</keyword>
<feature type="domain" description="OCIA" evidence="3">
    <location>
        <begin position="30"/>
        <end position="110"/>
    </location>
</feature>
<protein>
    <recommendedName>
        <fullName evidence="3">OCIA domain-containing protein</fullName>
    </recommendedName>
</protein>
<evidence type="ECO:0000256" key="2">
    <source>
        <dbReference type="SAM" id="Phobius"/>
    </source>
</evidence>
<dbReference type="PANTHER" id="PTHR13336:SF2">
    <property type="entry name" value="OCIA DOMAIN-CONTAINING PROTEIN 2"/>
    <property type="match status" value="1"/>
</dbReference>
<accession>A0AAY4BN46</accession>
<dbReference type="GO" id="GO:0005743">
    <property type="term" value="C:mitochondrial inner membrane"/>
    <property type="evidence" value="ECO:0007669"/>
    <property type="project" value="TreeGrafter"/>
</dbReference>
<dbReference type="InterPro" id="IPR009764">
    <property type="entry name" value="OCIA_dom"/>
</dbReference>
<keyword evidence="2" id="KW-0812">Transmembrane</keyword>
<feature type="region of interest" description="Disordered" evidence="1">
    <location>
        <begin position="1"/>
        <end position="26"/>
    </location>
</feature>
<evidence type="ECO:0000313" key="4">
    <source>
        <dbReference type="Ensembl" id="ENSDCDP00010022333.1"/>
    </source>
</evidence>
<evidence type="ECO:0000259" key="3">
    <source>
        <dbReference type="Pfam" id="PF07051"/>
    </source>
</evidence>
<proteinExistence type="predicted"/>
<evidence type="ECO:0000313" key="5">
    <source>
        <dbReference type="Proteomes" id="UP000694580"/>
    </source>
</evidence>
<keyword evidence="5" id="KW-1185">Reference proteome</keyword>
<feature type="transmembrane region" description="Helical" evidence="2">
    <location>
        <begin position="47"/>
        <end position="67"/>
    </location>
</feature>
<dbReference type="AlphaFoldDB" id="A0AAY4BN46"/>
<dbReference type="InterPro" id="IPR040187">
    <property type="entry name" value="OCAD1/2"/>
</dbReference>
<evidence type="ECO:0000256" key="1">
    <source>
        <dbReference type="SAM" id="MobiDB-lite"/>
    </source>
</evidence>
<dbReference type="PANTHER" id="PTHR13336">
    <property type="entry name" value="OVARIAN CARCINOMA IMMUNOREACTIVE ANTIGEN"/>
    <property type="match status" value="1"/>
</dbReference>
<dbReference type="GeneTree" id="ENSGT00530000063690"/>
<feature type="transmembrane region" description="Helical" evidence="2">
    <location>
        <begin position="79"/>
        <end position="98"/>
    </location>
</feature>
<keyword evidence="2" id="KW-0472">Membrane</keyword>
<sequence length="152" mass="16726">MSSEATEGSVAVESKEAAPGSQKKCGKGHIQREEVRKIWRECQEESFWYRALPLSLGSMTVTGALIYQGVWKTSVRFGPFPKLALAGIVGFAVGKASYLSTCREKFQKLGPDFPFGSGFRPCERCAFGRHCHHVCEKCKEQGVQVPPAQPSN</sequence>
<reference evidence="4" key="2">
    <citation type="submission" date="2025-08" db="UniProtKB">
        <authorList>
            <consortium name="Ensembl"/>
        </authorList>
    </citation>
    <scope>IDENTIFICATION</scope>
</reference>
<dbReference type="Ensembl" id="ENSDCDT00010026468.1">
    <property type="protein sequence ID" value="ENSDCDP00010022333.1"/>
    <property type="gene ID" value="ENSDCDG00010012921.1"/>
</dbReference>
<dbReference type="Pfam" id="PF07051">
    <property type="entry name" value="OCIA"/>
    <property type="match status" value="1"/>
</dbReference>